<protein>
    <submittedName>
        <fullName evidence="2">Uncharacterized protein</fullName>
    </submittedName>
</protein>
<name>A0A3N4LVI5_9PEZI</name>
<dbReference type="InParanoid" id="A0A3N4LVI5"/>
<dbReference type="Proteomes" id="UP000267821">
    <property type="component" value="Unassembled WGS sequence"/>
</dbReference>
<evidence type="ECO:0000256" key="1">
    <source>
        <dbReference type="SAM" id="MobiDB-lite"/>
    </source>
</evidence>
<dbReference type="STRING" id="1051890.A0A3N4LVI5"/>
<evidence type="ECO:0000313" key="2">
    <source>
        <dbReference type="EMBL" id="RPB26924.1"/>
    </source>
</evidence>
<sequence>MAHTITDVDHLSPIHEAGFSYSFADGFNYQGIQRQAAPVLRELFGLNDEQLTTSGISAVGRGALINKLMGNGVDISGIESLEELTGLWVEEVKRVQEMKRKQGQKMTKKELTGQLRLYGIDFKSSMSLPKLRELLVESIKAGKCDEPKEHIKELESNLKQNYDELDKVQVETIARKRQEDFDQQYPTTGIAAIANPKMFISRHFLALDGTPDSTKSPDPIIIYNLSSLRAWHVEEAALVLFRGQRYSPGNYLYTRACGPTDSHKVLALGWNRMAVWDAAGTAAEPLFEKQAEENEKRKQKQLEFHRRFVSMLDDQEVSVCNMKTIQGKYLITCKDIENERPSDVRKGNGMSLRIMPEVGNLRRNMIAEFHFAVMEGLMRLRPAGMKPSRRRTEDEIEENKRQEEGRAECKIAQEWKEDDSEETPDSSTTGSIPKKRKAPEIRIVYSKKWSGNPIPSTPEPNKFRLDFDFRGRATGEGVVDHGTGWIEWDKHNSTTFEGMIDIGFIGSAVPFYGYKTGLLVRGTRPDSEWNDYFVDPYEM</sequence>
<organism evidence="2 3">
    <name type="scientific">Terfezia boudieri ATCC MYA-4762</name>
    <dbReference type="NCBI Taxonomy" id="1051890"/>
    <lineage>
        <taxon>Eukaryota</taxon>
        <taxon>Fungi</taxon>
        <taxon>Dikarya</taxon>
        <taxon>Ascomycota</taxon>
        <taxon>Pezizomycotina</taxon>
        <taxon>Pezizomycetes</taxon>
        <taxon>Pezizales</taxon>
        <taxon>Pezizaceae</taxon>
        <taxon>Terfezia</taxon>
    </lineage>
</organism>
<accession>A0A3N4LVI5</accession>
<dbReference type="AlphaFoldDB" id="A0A3N4LVI5"/>
<dbReference type="OrthoDB" id="4630416at2759"/>
<gene>
    <name evidence="2" type="ORF">L211DRAFT_835248</name>
</gene>
<evidence type="ECO:0000313" key="3">
    <source>
        <dbReference type="Proteomes" id="UP000267821"/>
    </source>
</evidence>
<dbReference type="EMBL" id="ML121533">
    <property type="protein sequence ID" value="RPB26924.1"/>
    <property type="molecule type" value="Genomic_DNA"/>
</dbReference>
<feature type="compositionally biased region" description="Basic and acidic residues" evidence="1">
    <location>
        <begin position="390"/>
        <end position="415"/>
    </location>
</feature>
<proteinExistence type="predicted"/>
<keyword evidence="3" id="KW-1185">Reference proteome</keyword>
<reference evidence="2 3" key="1">
    <citation type="journal article" date="2018" name="Nat. Ecol. Evol.">
        <title>Pezizomycetes genomes reveal the molecular basis of ectomycorrhizal truffle lifestyle.</title>
        <authorList>
            <person name="Murat C."/>
            <person name="Payen T."/>
            <person name="Noel B."/>
            <person name="Kuo A."/>
            <person name="Morin E."/>
            <person name="Chen J."/>
            <person name="Kohler A."/>
            <person name="Krizsan K."/>
            <person name="Balestrini R."/>
            <person name="Da Silva C."/>
            <person name="Montanini B."/>
            <person name="Hainaut M."/>
            <person name="Levati E."/>
            <person name="Barry K.W."/>
            <person name="Belfiori B."/>
            <person name="Cichocki N."/>
            <person name="Clum A."/>
            <person name="Dockter R.B."/>
            <person name="Fauchery L."/>
            <person name="Guy J."/>
            <person name="Iotti M."/>
            <person name="Le Tacon F."/>
            <person name="Lindquist E.A."/>
            <person name="Lipzen A."/>
            <person name="Malagnac F."/>
            <person name="Mello A."/>
            <person name="Molinier V."/>
            <person name="Miyauchi S."/>
            <person name="Poulain J."/>
            <person name="Riccioni C."/>
            <person name="Rubini A."/>
            <person name="Sitrit Y."/>
            <person name="Splivallo R."/>
            <person name="Traeger S."/>
            <person name="Wang M."/>
            <person name="Zifcakova L."/>
            <person name="Wipf D."/>
            <person name="Zambonelli A."/>
            <person name="Paolocci F."/>
            <person name="Nowrousian M."/>
            <person name="Ottonello S."/>
            <person name="Baldrian P."/>
            <person name="Spatafora J.W."/>
            <person name="Henrissat B."/>
            <person name="Nagy L.G."/>
            <person name="Aury J.M."/>
            <person name="Wincker P."/>
            <person name="Grigoriev I.V."/>
            <person name="Bonfante P."/>
            <person name="Martin F.M."/>
        </authorList>
    </citation>
    <scope>NUCLEOTIDE SEQUENCE [LARGE SCALE GENOMIC DNA]</scope>
    <source>
        <strain evidence="2 3">ATCC MYA-4762</strain>
    </source>
</reference>
<feature type="region of interest" description="Disordered" evidence="1">
    <location>
        <begin position="384"/>
        <end position="435"/>
    </location>
</feature>